<accession>A0ABS6SY37</accession>
<evidence type="ECO:0000313" key="2">
    <source>
        <dbReference type="Proteomes" id="UP000756530"/>
    </source>
</evidence>
<name>A0ABS6SY37_9RHOB</name>
<dbReference type="EMBL" id="JAHUZE010000001">
    <property type="protein sequence ID" value="MBV7377871.1"/>
    <property type="molecule type" value="Genomic_DNA"/>
</dbReference>
<dbReference type="InterPro" id="IPR046674">
    <property type="entry name" value="DUF6544"/>
</dbReference>
<evidence type="ECO:0000313" key="1">
    <source>
        <dbReference type="EMBL" id="MBV7377871.1"/>
    </source>
</evidence>
<dbReference type="RefSeq" id="WP_218390737.1">
    <property type="nucleotide sequence ID" value="NZ_JAHUZE010000001.1"/>
</dbReference>
<keyword evidence="2" id="KW-1185">Reference proteome</keyword>
<protein>
    <submittedName>
        <fullName evidence="1">Uncharacterized protein</fullName>
    </submittedName>
</protein>
<sequence>MIRILFLTILIGIGLGLAAWLVLAAQFAVAIATREGALIAAPKSAVRDDLPDAVTAFADKGLSGGETVATVRFTQDADMQRSPGQDWLPLTARQVVSASAPGFLWVARQGGFGPVPMVRVLDAYDPQRGGVLAIRLLGAFPIGTLSGGPADRAEAMRYLAELPWCPDAILTNHDIGWEKTAEGFAATLGTKGGEARVEFTFDSDGDIIAVSAEERPATMPDGTTALLPWRGTMGDYDQMGERRVPRRAEVGYVYDTGYAPYFRAEITQYEVLR</sequence>
<comment type="caution">
    <text evidence="1">The sequence shown here is derived from an EMBL/GenBank/DDBJ whole genome shotgun (WGS) entry which is preliminary data.</text>
</comment>
<dbReference type="Proteomes" id="UP000756530">
    <property type="component" value="Unassembled WGS sequence"/>
</dbReference>
<reference evidence="1 2" key="1">
    <citation type="submission" date="2021-05" db="EMBL/GenBank/DDBJ databases">
        <title>Culturable bacteria isolated from Daya Bay.</title>
        <authorList>
            <person name="Zheng W."/>
            <person name="Yu S."/>
            <person name="Huang Y."/>
        </authorList>
    </citation>
    <scope>NUCLEOTIDE SEQUENCE [LARGE SCALE GENOMIC DNA]</scope>
    <source>
        <strain evidence="1 2">DP4N28-5</strain>
    </source>
</reference>
<proteinExistence type="predicted"/>
<organism evidence="1 2">
    <name type="scientific">Maritimibacter dapengensis</name>
    <dbReference type="NCBI Taxonomy" id="2836868"/>
    <lineage>
        <taxon>Bacteria</taxon>
        <taxon>Pseudomonadati</taxon>
        <taxon>Pseudomonadota</taxon>
        <taxon>Alphaproteobacteria</taxon>
        <taxon>Rhodobacterales</taxon>
        <taxon>Roseobacteraceae</taxon>
        <taxon>Maritimibacter</taxon>
    </lineage>
</organism>
<gene>
    <name evidence="1" type="ORF">KJP28_02960</name>
</gene>
<dbReference type="Pfam" id="PF20181">
    <property type="entry name" value="DUF6544"/>
    <property type="match status" value="1"/>
</dbReference>